<organism evidence="2 3">
    <name type="scientific">Clavelina lepadiformis</name>
    <name type="common">Light-bulb sea squirt</name>
    <name type="synonym">Ascidia lepadiformis</name>
    <dbReference type="NCBI Taxonomy" id="159417"/>
    <lineage>
        <taxon>Eukaryota</taxon>
        <taxon>Metazoa</taxon>
        <taxon>Chordata</taxon>
        <taxon>Tunicata</taxon>
        <taxon>Ascidiacea</taxon>
        <taxon>Aplousobranchia</taxon>
        <taxon>Clavelinidae</taxon>
        <taxon>Clavelina</taxon>
    </lineage>
</organism>
<feature type="transmembrane region" description="Helical" evidence="1">
    <location>
        <begin position="233"/>
        <end position="251"/>
    </location>
</feature>
<sequence>MKIIVAGLPKTGTTSLSTALNQLGFKVYDFFEHYHVHRDQWMKVFNEGASNEDFRSMYEDVDAVADVPPCYYWEEIYKAFPDSKVILTLRDDEESWFRSYLRQSDKWETSIVSFLRLTSQAARDFRSFTDCTDFAVFAQYKQRWLDCILRRSKILNSLNYKISYRSHNSHVIASVPSDKLLVFKVKQGWKPLCDFLGVEIPTNAFPHKNVGGSEVQDFIDHDPLFKTIKTQTMITVSLLVISFAFVMYFVFDLIS</sequence>
<name>A0ABP0FL96_CLALP</name>
<reference evidence="2 3" key="1">
    <citation type="submission" date="2024-02" db="EMBL/GenBank/DDBJ databases">
        <authorList>
            <person name="Daric V."/>
            <person name="Darras S."/>
        </authorList>
    </citation>
    <scope>NUCLEOTIDE SEQUENCE [LARGE SCALE GENOMIC DNA]</scope>
</reference>
<dbReference type="Proteomes" id="UP001642483">
    <property type="component" value="Unassembled WGS sequence"/>
</dbReference>
<proteinExistence type="predicted"/>
<gene>
    <name evidence="2" type="ORF">CVLEPA_LOCUS10666</name>
</gene>
<dbReference type="PANTHER" id="PTHR36978">
    <property type="entry name" value="P-LOOP CONTAINING NUCLEOTIDE TRIPHOSPHATE HYDROLASE"/>
    <property type="match status" value="1"/>
</dbReference>
<accession>A0ABP0FL96</accession>
<dbReference type="Gene3D" id="3.40.50.300">
    <property type="entry name" value="P-loop containing nucleotide triphosphate hydrolases"/>
    <property type="match status" value="1"/>
</dbReference>
<keyword evidence="1" id="KW-0472">Membrane</keyword>
<keyword evidence="1" id="KW-1133">Transmembrane helix</keyword>
<dbReference type="Pfam" id="PF17784">
    <property type="entry name" value="Sulfotransfer_4"/>
    <property type="match status" value="1"/>
</dbReference>
<protein>
    <recommendedName>
        <fullName evidence="4">Sulfotransferase family protein</fullName>
    </recommendedName>
</protein>
<comment type="caution">
    <text evidence="2">The sequence shown here is derived from an EMBL/GenBank/DDBJ whole genome shotgun (WGS) entry which is preliminary data.</text>
</comment>
<evidence type="ECO:0000313" key="3">
    <source>
        <dbReference type="Proteomes" id="UP001642483"/>
    </source>
</evidence>
<evidence type="ECO:0000313" key="2">
    <source>
        <dbReference type="EMBL" id="CAK8680412.1"/>
    </source>
</evidence>
<dbReference type="SUPFAM" id="SSF52540">
    <property type="entry name" value="P-loop containing nucleoside triphosphate hydrolases"/>
    <property type="match status" value="1"/>
</dbReference>
<dbReference type="InterPro" id="IPR027417">
    <property type="entry name" value="P-loop_NTPase"/>
</dbReference>
<dbReference type="PANTHER" id="PTHR36978:SF4">
    <property type="entry name" value="P-LOOP CONTAINING NUCLEOSIDE TRIPHOSPHATE HYDROLASE PROTEIN"/>
    <property type="match status" value="1"/>
</dbReference>
<dbReference type="InterPro" id="IPR040632">
    <property type="entry name" value="Sulfotransfer_4"/>
</dbReference>
<evidence type="ECO:0000256" key="1">
    <source>
        <dbReference type="SAM" id="Phobius"/>
    </source>
</evidence>
<keyword evidence="3" id="KW-1185">Reference proteome</keyword>
<evidence type="ECO:0008006" key="4">
    <source>
        <dbReference type="Google" id="ProtNLM"/>
    </source>
</evidence>
<dbReference type="EMBL" id="CAWYQH010000068">
    <property type="protein sequence ID" value="CAK8680412.1"/>
    <property type="molecule type" value="Genomic_DNA"/>
</dbReference>
<keyword evidence="1" id="KW-0812">Transmembrane</keyword>